<dbReference type="Proteomes" id="UP001149140">
    <property type="component" value="Unassembled WGS sequence"/>
</dbReference>
<dbReference type="PANTHER" id="PTHR37017:SF11">
    <property type="entry name" value="ESTERASE_LIPASE_THIOESTERASE DOMAIN-CONTAINING PROTEIN"/>
    <property type="match status" value="1"/>
</dbReference>
<sequence>MKHLAAIVAAVCAITALAAVTLAARSTAAVARTTHAKPTVVLVNGAWANNASWSRVIKRLQNDGYSVVAPPNPLQSLNGDAETIADLLQTIPGPIVLVGHSYGGMVISNAAAGNPNVKALVYINAFIPDQGESALGLDSSQPGSVLGAGPPNTVFNFVPFPGAAPGNALLYVKPSVFPQGFANDLPAKEGAALEATQGPAVFSALTAPSGPPAWKTIPSWDLVGTIDNAIPSSIQLFMANRAHARITKVKAGHLSMISQPAAVTKVILEAAQSEISRKERSR</sequence>
<comment type="caution">
    <text evidence="3">The sequence shown here is derived from an EMBL/GenBank/DDBJ whole genome shotgun (WGS) entry which is preliminary data.</text>
</comment>
<feature type="chain" id="PRO_5040836625" evidence="1">
    <location>
        <begin position="19"/>
        <end position="282"/>
    </location>
</feature>
<dbReference type="InterPro" id="IPR000073">
    <property type="entry name" value="AB_hydrolase_1"/>
</dbReference>
<dbReference type="Pfam" id="PF12697">
    <property type="entry name" value="Abhydrolase_6"/>
    <property type="match status" value="1"/>
</dbReference>
<dbReference type="InterPro" id="IPR052897">
    <property type="entry name" value="Sec-Metab_Biosynth_Hydrolase"/>
</dbReference>
<dbReference type="RefSeq" id="WP_270039584.1">
    <property type="nucleotide sequence ID" value="NZ_JAPDOD010000006.1"/>
</dbReference>
<feature type="signal peptide" evidence="1">
    <location>
        <begin position="1"/>
        <end position="18"/>
    </location>
</feature>
<evidence type="ECO:0000259" key="2">
    <source>
        <dbReference type="Pfam" id="PF12697"/>
    </source>
</evidence>
<proteinExistence type="predicted"/>
<evidence type="ECO:0000313" key="3">
    <source>
        <dbReference type="EMBL" id="MDA0160636.1"/>
    </source>
</evidence>
<keyword evidence="4" id="KW-1185">Reference proteome</keyword>
<name>A0A9X3S1Z5_9ACTN</name>
<dbReference type="GO" id="GO:0016787">
    <property type="term" value="F:hydrolase activity"/>
    <property type="evidence" value="ECO:0007669"/>
    <property type="project" value="UniProtKB-KW"/>
</dbReference>
<dbReference type="AlphaFoldDB" id="A0A9X3S1Z5"/>
<reference evidence="3" key="1">
    <citation type="submission" date="2022-10" db="EMBL/GenBank/DDBJ databases">
        <title>The WGS of Solirubrobacter ginsenosidimutans DSM 21036.</title>
        <authorList>
            <person name="Jiang Z."/>
        </authorList>
    </citation>
    <scope>NUCLEOTIDE SEQUENCE</scope>
    <source>
        <strain evidence="3">DSM 21036</strain>
    </source>
</reference>
<keyword evidence="1" id="KW-0732">Signal</keyword>
<evidence type="ECO:0000256" key="1">
    <source>
        <dbReference type="SAM" id="SignalP"/>
    </source>
</evidence>
<evidence type="ECO:0000313" key="4">
    <source>
        <dbReference type="Proteomes" id="UP001149140"/>
    </source>
</evidence>
<dbReference type="EMBL" id="JAPDOD010000006">
    <property type="protein sequence ID" value="MDA0160636.1"/>
    <property type="molecule type" value="Genomic_DNA"/>
</dbReference>
<protein>
    <submittedName>
        <fullName evidence="3">Alpha/beta hydrolase</fullName>
    </submittedName>
</protein>
<keyword evidence="3" id="KW-0378">Hydrolase</keyword>
<dbReference type="InterPro" id="IPR029058">
    <property type="entry name" value="AB_hydrolase_fold"/>
</dbReference>
<dbReference type="Gene3D" id="3.40.50.1820">
    <property type="entry name" value="alpha/beta hydrolase"/>
    <property type="match status" value="1"/>
</dbReference>
<dbReference type="SUPFAM" id="SSF53474">
    <property type="entry name" value="alpha/beta-Hydrolases"/>
    <property type="match status" value="1"/>
</dbReference>
<organism evidence="3 4">
    <name type="scientific">Solirubrobacter ginsenosidimutans</name>
    <dbReference type="NCBI Taxonomy" id="490573"/>
    <lineage>
        <taxon>Bacteria</taxon>
        <taxon>Bacillati</taxon>
        <taxon>Actinomycetota</taxon>
        <taxon>Thermoleophilia</taxon>
        <taxon>Solirubrobacterales</taxon>
        <taxon>Solirubrobacteraceae</taxon>
        <taxon>Solirubrobacter</taxon>
    </lineage>
</organism>
<feature type="domain" description="AB hydrolase-1" evidence="2">
    <location>
        <begin position="40"/>
        <end position="264"/>
    </location>
</feature>
<dbReference type="PANTHER" id="PTHR37017">
    <property type="entry name" value="AB HYDROLASE-1 DOMAIN-CONTAINING PROTEIN-RELATED"/>
    <property type="match status" value="1"/>
</dbReference>
<accession>A0A9X3S1Z5</accession>
<gene>
    <name evidence="3" type="ORF">OM076_10200</name>
</gene>